<name>A0ABM1E0G6_PRICU</name>
<dbReference type="Proteomes" id="UP000695022">
    <property type="component" value="Unplaced"/>
</dbReference>
<dbReference type="PANTHER" id="PTHR16525:SF0">
    <property type="entry name" value="PROTEIN C12ORF4"/>
    <property type="match status" value="1"/>
</dbReference>
<reference evidence="2" key="1">
    <citation type="submission" date="2025-08" db="UniProtKB">
        <authorList>
            <consortium name="RefSeq"/>
        </authorList>
    </citation>
    <scope>IDENTIFICATION</scope>
</reference>
<sequence>MSRWSIEKTFTFSYDAGGTTECVSIPVTIPSIAPVTELGGRMIAINRLPPYIQEDLLEQLHNFVELETRQFHDEQADESLTQLTEENVEDIASEWTKRYTQYHGDYARTMAVTNEDVFAEVYHNLIHSPALETLLTLEHTYAVTVGDLIRQRDKALKLIEERQAEEMNHAVQSLGHGFNDREVNQLAARHFENQQLAESKWESEISALKDTQKREYKDFVMNVQEHTQSTTGPAFMQRIRAPSDLAEDERTTHNTTRLEESFTIHLGAQLKTTHNIRLLCADILDLCRHKPNKVGGIIVPQPQRLQTAMSLYSNSLSGLILLVDNRLSSYTGIKRDFARVCEESTEFHFPDLESQFEAIREDALRANDWRASQKTEQNLECVSSNSTLSSASSNSETQEMTIPWCLKRAELVFKCVKGFMIESTSWGGTETSTLQFLVPKEISDEAFVSFSQMLPQVFRVSNPLRLKVTS</sequence>
<dbReference type="GeneID" id="106807749"/>
<dbReference type="PANTHER" id="PTHR16525">
    <property type="entry name" value="PROTEIN C12ORF4"/>
    <property type="match status" value="1"/>
</dbReference>
<dbReference type="InterPro" id="IPR019311">
    <property type="entry name" value="Fy-3"/>
</dbReference>
<evidence type="ECO:0000313" key="2">
    <source>
        <dbReference type="RefSeq" id="XP_014665687.1"/>
    </source>
</evidence>
<evidence type="ECO:0000313" key="1">
    <source>
        <dbReference type="Proteomes" id="UP000695022"/>
    </source>
</evidence>
<keyword evidence="1" id="KW-1185">Reference proteome</keyword>
<proteinExistence type="predicted"/>
<protein>
    <submittedName>
        <fullName evidence="2">Protein C12orf4-like</fullName>
    </submittedName>
</protein>
<dbReference type="Pfam" id="PF10154">
    <property type="entry name" value="Fy-3"/>
    <property type="match status" value="2"/>
</dbReference>
<accession>A0ABM1E0G6</accession>
<gene>
    <name evidence="2" type="primary">LOC106807749</name>
</gene>
<organism evidence="1 2">
    <name type="scientific">Priapulus caudatus</name>
    <name type="common">Priapulid worm</name>
    <dbReference type="NCBI Taxonomy" id="37621"/>
    <lineage>
        <taxon>Eukaryota</taxon>
        <taxon>Metazoa</taxon>
        <taxon>Ecdysozoa</taxon>
        <taxon>Scalidophora</taxon>
        <taxon>Priapulida</taxon>
        <taxon>Priapulimorpha</taxon>
        <taxon>Priapulimorphida</taxon>
        <taxon>Priapulidae</taxon>
        <taxon>Priapulus</taxon>
    </lineage>
</organism>
<dbReference type="RefSeq" id="XP_014665687.1">
    <property type="nucleotide sequence ID" value="XM_014810201.1"/>
</dbReference>